<comment type="caution">
    <text evidence="5">The sequence shown here is derived from an EMBL/GenBank/DDBJ whole genome shotgun (WGS) entry which is preliminary data.</text>
</comment>
<comment type="similarity">
    <text evidence="1">Belongs to the bleomycin resistance protein family.</text>
</comment>
<evidence type="ECO:0000259" key="4">
    <source>
        <dbReference type="PROSITE" id="PS51819"/>
    </source>
</evidence>
<evidence type="ECO:0000313" key="5">
    <source>
        <dbReference type="EMBL" id="MEL5994425.1"/>
    </source>
</evidence>
<dbReference type="InterPro" id="IPR037523">
    <property type="entry name" value="VOC_core"/>
</dbReference>
<evidence type="ECO:0000256" key="3">
    <source>
        <dbReference type="ARBA" id="ARBA00023251"/>
    </source>
</evidence>
<evidence type="ECO:0000256" key="2">
    <source>
        <dbReference type="ARBA" id="ARBA00021572"/>
    </source>
</evidence>
<accession>A0ABU9LUS5</accession>
<dbReference type="SUPFAM" id="SSF54593">
    <property type="entry name" value="Glyoxalase/Bleomycin resistance protein/Dihydroxybiphenyl dioxygenase"/>
    <property type="match status" value="1"/>
</dbReference>
<proteinExistence type="inferred from homology"/>
<evidence type="ECO:0000313" key="6">
    <source>
        <dbReference type="Proteomes" id="UP001479606"/>
    </source>
</evidence>
<dbReference type="PROSITE" id="PS51819">
    <property type="entry name" value="VOC"/>
    <property type="match status" value="1"/>
</dbReference>
<protein>
    <recommendedName>
        <fullName evidence="2">Bleomycin resistance protein</fullName>
    </recommendedName>
</protein>
<dbReference type="Gene3D" id="3.10.180.10">
    <property type="entry name" value="2,3-Dihydroxybiphenyl 1,2-Dioxygenase, domain 1"/>
    <property type="match status" value="1"/>
</dbReference>
<dbReference type="InterPro" id="IPR029068">
    <property type="entry name" value="Glyas_Bleomycin-R_OHBP_Dase"/>
</dbReference>
<gene>
    <name evidence="5" type="ORF">AAFH49_09420</name>
</gene>
<feature type="domain" description="VOC" evidence="4">
    <location>
        <begin position="1"/>
        <end position="116"/>
    </location>
</feature>
<dbReference type="RefSeq" id="WP_342297574.1">
    <property type="nucleotide sequence ID" value="NZ_JBCEVZ010000017.1"/>
</dbReference>
<keyword evidence="3" id="KW-0046">Antibiotic resistance</keyword>
<sequence length="118" mass="13429">MVTPIFRISDYQQALDFYIDWLGFRIDWEDRSEREPLYMQVSRGGIVLHLTNHPQESGAGSKAIAEINGLIAYHHLLTKRDSAFPSPALQKTTWSDKVMQIEVTDPFGNSLVFAEICS</sequence>
<dbReference type="Proteomes" id="UP001479606">
    <property type="component" value="Unassembled WGS sequence"/>
</dbReference>
<name>A0ABU9LUS5_9BACT</name>
<reference evidence="5 6" key="1">
    <citation type="journal article" date="2018" name="Arch. Microbiol.">
        <title>Hymenobacter segetis sp. nov., isolated from soil.</title>
        <authorList>
            <person name="Ten L.N."/>
            <person name="Lim S.J."/>
            <person name="Kim B.O."/>
            <person name="Kang I.K."/>
            <person name="Jung H.Y."/>
        </authorList>
    </citation>
    <scope>NUCLEOTIDE SEQUENCE [LARGE SCALE GENOMIC DNA]</scope>
    <source>
        <strain evidence="5 6">S7-3-11</strain>
    </source>
</reference>
<dbReference type="EMBL" id="JBCEVZ010000017">
    <property type="protein sequence ID" value="MEL5994425.1"/>
    <property type="molecule type" value="Genomic_DNA"/>
</dbReference>
<dbReference type="Pfam" id="PF19581">
    <property type="entry name" value="Glyoxalase_7"/>
    <property type="match status" value="1"/>
</dbReference>
<dbReference type="InterPro" id="IPR000335">
    <property type="entry name" value="Bleomycin-R"/>
</dbReference>
<organism evidence="5 6">
    <name type="scientific">Hymenobacter segetis</name>
    <dbReference type="NCBI Taxonomy" id="2025509"/>
    <lineage>
        <taxon>Bacteria</taxon>
        <taxon>Pseudomonadati</taxon>
        <taxon>Bacteroidota</taxon>
        <taxon>Cytophagia</taxon>
        <taxon>Cytophagales</taxon>
        <taxon>Hymenobacteraceae</taxon>
        <taxon>Hymenobacter</taxon>
    </lineage>
</organism>
<keyword evidence="6" id="KW-1185">Reference proteome</keyword>
<evidence type="ECO:0000256" key="1">
    <source>
        <dbReference type="ARBA" id="ARBA00011051"/>
    </source>
</evidence>